<dbReference type="SUPFAM" id="SSF54495">
    <property type="entry name" value="UBC-like"/>
    <property type="match status" value="1"/>
</dbReference>
<feature type="compositionally biased region" description="Polar residues" evidence="5">
    <location>
        <begin position="867"/>
        <end position="878"/>
    </location>
</feature>
<dbReference type="FunFam" id="3.10.110.10:FF:000107">
    <property type="entry name" value="Ubiquitin conjugating enzyme, putative"/>
    <property type="match status" value="1"/>
</dbReference>
<evidence type="ECO:0000256" key="2">
    <source>
        <dbReference type="ARBA" id="ARBA00022679"/>
    </source>
</evidence>
<evidence type="ECO:0000256" key="5">
    <source>
        <dbReference type="SAM" id="MobiDB-lite"/>
    </source>
</evidence>
<dbReference type="Pfam" id="PF00644">
    <property type="entry name" value="PARP"/>
    <property type="match status" value="1"/>
</dbReference>
<dbReference type="AlphaFoldDB" id="A0AAN7AKG4"/>
<keyword evidence="2" id="KW-0808">Transferase</keyword>
<dbReference type="PROSITE" id="PS50127">
    <property type="entry name" value="UBC_2"/>
    <property type="match status" value="1"/>
</dbReference>
<gene>
    <name evidence="7" type="ORF">QBC35DRAFT_118469</name>
</gene>
<feature type="domain" description="UBC core" evidence="6">
    <location>
        <begin position="1012"/>
        <end position="1184"/>
    </location>
</feature>
<feature type="region of interest" description="Disordered" evidence="5">
    <location>
        <begin position="115"/>
        <end position="154"/>
    </location>
</feature>
<dbReference type="GO" id="GO:0016779">
    <property type="term" value="F:nucleotidyltransferase activity"/>
    <property type="evidence" value="ECO:0007669"/>
    <property type="project" value="UniProtKB-KW"/>
</dbReference>
<evidence type="ECO:0000256" key="4">
    <source>
        <dbReference type="ARBA" id="ARBA00023027"/>
    </source>
</evidence>
<protein>
    <submittedName>
        <fullName evidence="7">Ubiquitin-conjugating enzyme E2 Q2</fullName>
    </submittedName>
</protein>
<accession>A0AAN7AKG4</accession>
<reference evidence="7" key="2">
    <citation type="submission" date="2023-05" db="EMBL/GenBank/DDBJ databases">
        <authorList>
            <consortium name="Lawrence Berkeley National Laboratory"/>
            <person name="Steindorff A."/>
            <person name="Hensen N."/>
            <person name="Bonometti L."/>
            <person name="Westerberg I."/>
            <person name="Brannstrom I.O."/>
            <person name="Guillou S."/>
            <person name="Cros-Aarteil S."/>
            <person name="Calhoun S."/>
            <person name="Haridas S."/>
            <person name="Kuo A."/>
            <person name="Mondo S."/>
            <person name="Pangilinan J."/>
            <person name="Riley R."/>
            <person name="Labutti K."/>
            <person name="Andreopoulos B."/>
            <person name="Lipzen A."/>
            <person name="Chen C."/>
            <person name="Yanf M."/>
            <person name="Daum C."/>
            <person name="Ng V."/>
            <person name="Clum A."/>
            <person name="Ohm R."/>
            <person name="Martin F."/>
            <person name="Silar P."/>
            <person name="Natvig D."/>
            <person name="Lalanne C."/>
            <person name="Gautier V."/>
            <person name="Ament-Velasquez S.L."/>
            <person name="Kruys A."/>
            <person name="Hutchinson M.I."/>
            <person name="Powell A.J."/>
            <person name="Barry K."/>
            <person name="Miller A.N."/>
            <person name="Grigoriev I.V."/>
            <person name="Debuchy R."/>
            <person name="Gladieux P."/>
            <person name="Thoren M.H."/>
            <person name="Johannesson H."/>
        </authorList>
    </citation>
    <scope>NUCLEOTIDE SEQUENCE</scope>
    <source>
        <strain evidence="7">PSN309</strain>
    </source>
</reference>
<name>A0AAN7AKG4_9PEZI</name>
<feature type="compositionally biased region" description="Basic and acidic residues" evidence="5">
    <location>
        <begin position="914"/>
        <end position="925"/>
    </location>
</feature>
<organism evidence="7 8">
    <name type="scientific">Podospora australis</name>
    <dbReference type="NCBI Taxonomy" id="1536484"/>
    <lineage>
        <taxon>Eukaryota</taxon>
        <taxon>Fungi</taxon>
        <taxon>Dikarya</taxon>
        <taxon>Ascomycota</taxon>
        <taxon>Pezizomycotina</taxon>
        <taxon>Sordariomycetes</taxon>
        <taxon>Sordariomycetidae</taxon>
        <taxon>Sordariales</taxon>
        <taxon>Podosporaceae</taxon>
        <taxon>Podospora</taxon>
    </lineage>
</organism>
<dbReference type="Pfam" id="PF00179">
    <property type="entry name" value="UQ_con"/>
    <property type="match status" value="1"/>
</dbReference>
<comment type="caution">
    <text evidence="7">The sequence shown here is derived from an EMBL/GenBank/DDBJ whole genome shotgun (WGS) entry which is preliminary data.</text>
</comment>
<dbReference type="InterPro" id="IPR000608">
    <property type="entry name" value="UBC"/>
</dbReference>
<keyword evidence="4" id="KW-0520">NAD</keyword>
<dbReference type="PANTHER" id="PTHR21328">
    <property type="entry name" value="POLY ADP-RIBOSE POLYMERASE FAMILY, MEMBER PARP"/>
    <property type="match status" value="1"/>
</dbReference>
<dbReference type="SUPFAM" id="SSF56399">
    <property type="entry name" value="ADP-ribosylation"/>
    <property type="match status" value="1"/>
</dbReference>
<dbReference type="Gene3D" id="3.10.110.10">
    <property type="entry name" value="Ubiquitin Conjugating Enzyme"/>
    <property type="match status" value="1"/>
</dbReference>
<dbReference type="Proteomes" id="UP001302126">
    <property type="component" value="Unassembled WGS sequence"/>
</dbReference>
<evidence type="ECO:0000259" key="6">
    <source>
        <dbReference type="PROSITE" id="PS50127"/>
    </source>
</evidence>
<dbReference type="GO" id="GO:0003950">
    <property type="term" value="F:NAD+ poly-ADP-ribosyltransferase activity"/>
    <property type="evidence" value="ECO:0007669"/>
    <property type="project" value="InterPro"/>
</dbReference>
<dbReference type="InterPro" id="IPR016135">
    <property type="entry name" value="UBQ-conjugating_enzyme/RWD"/>
</dbReference>
<keyword evidence="1" id="KW-0328">Glycosyltransferase</keyword>
<proteinExistence type="predicted"/>
<dbReference type="InterPro" id="IPR012317">
    <property type="entry name" value="Poly(ADP-ribose)pol_cat_dom"/>
</dbReference>
<dbReference type="SMART" id="SM00212">
    <property type="entry name" value="UBCc"/>
    <property type="match status" value="1"/>
</dbReference>
<evidence type="ECO:0000313" key="8">
    <source>
        <dbReference type="Proteomes" id="UP001302126"/>
    </source>
</evidence>
<dbReference type="Gene3D" id="3.90.228.10">
    <property type="match status" value="1"/>
</dbReference>
<dbReference type="InterPro" id="IPR051838">
    <property type="entry name" value="ARTD_PARP"/>
</dbReference>
<keyword evidence="8" id="KW-1185">Reference proteome</keyword>
<evidence type="ECO:0000256" key="3">
    <source>
        <dbReference type="ARBA" id="ARBA00022695"/>
    </source>
</evidence>
<sequence>MASKKRFIADVEKTYDKARAGNIPGISRVAEGSPVGTVILTLRHEDLPEDTRIHARVNDLSEYPVSHMFTLSTDKDDSSPELVDAIGKIDYLFGMSVYEMACNVAKLLVKELEGANNDGDDEEEGDDDWDSDAENDDEILGLTAGPNPTPCLDTVSLQPNPRLLKRLRNDLRTAKGAGYKVGLFGSFAHTSISGIVSLSIRVHKLGLSDEALEAWDLTEDEYVVLLMRYSNYVPLESIEGRPASNTWINFRIGKCATKKPSEHQAIEAFVNMARSTESDDPKLPKKDTTDPAAETQRFHKMFISNSLDQYMNDQFVQLLKLRQQSGYGWEEANDVYRTLQTGPGFVAQNSLNGGGTPDVNKSGLDQRQLHAGDHLEEAQQGRELSFPLVAMQFAMRYFVKCTDYCLRCHRRLPKGFEALRPYVCDDSLCLFQYMTMGFGPSVEHEIMTEPYVVDLLVSLCYAAVQQSGYFGSALLPGKPKDSCNLPIRQVPVGLEFKVPDVFGRLSSKSVSQPLGILTGDTLTFKDALEVERLTEGQWIACQGLSGVGPVLHARVGRIDRVAAKIDIVRMACSANYVGGSIPDPQSSDFLESFTGHKKAKAGEDIADIAKDGCEVVIHPYNKHFDDFPAQSKGEVIRIILETLPPIFTIVEWLTSHPSIPIRKMDRVSPAAASLLQWIVSSNRSCIFQIDRRRFEMEDTSVKHLTRPAGTGRNREHERVRGMDEWIQFRFAQGSPDKELRFNRALSLHTNGKAVPHPTIFAWHGSRLANWHSIVRTGLDYRDTLNGRAFGHGVYFSPDLVTSHSYSQGSFKQCWPHSALKFDTCLSLNEIINAPEKFTSQKPHYVVSQLDWHQCRYLFVKPQDQDFMATNNRGQSSHEPSGLDEFIQQPPGRQVTNMQRQPVEIPVSAIPSRRALTDREVDETTRHLKRVRPFQDSDGDEPDDLDGLKDDSDAESSPIQSHAAKRRTPAPQPTNNRPLTPMSIHVPQTDFEPGTLDLSKLPRLAPPASATPVATKAISAELKKLQQVQTNTPLHELGWYINFEQIDNLFQWIVELHSFDQKLPLAQDMKNAGCKSVVLELRFPKDYPFNPPFVRVIRPYFLPFQQGGGGHVTIGGAMCMELLTSNGWLPTFSIESVLLQVRMAMCSTDPRPARLAPNYGSDYGLSEAISAYERAARMHGWTIPKDFLVTAMGN</sequence>
<evidence type="ECO:0000313" key="7">
    <source>
        <dbReference type="EMBL" id="KAK4190014.1"/>
    </source>
</evidence>
<keyword evidence="3" id="KW-0548">Nucleotidyltransferase</keyword>
<feature type="compositionally biased region" description="Acidic residues" evidence="5">
    <location>
        <begin position="118"/>
        <end position="139"/>
    </location>
</feature>
<evidence type="ECO:0000256" key="1">
    <source>
        <dbReference type="ARBA" id="ARBA00022676"/>
    </source>
</evidence>
<feature type="region of interest" description="Disordered" evidence="5">
    <location>
        <begin position="867"/>
        <end position="1001"/>
    </location>
</feature>
<reference evidence="7" key="1">
    <citation type="journal article" date="2023" name="Mol. Phylogenet. Evol.">
        <title>Genome-scale phylogeny and comparative genomics of the fungal order Sordariales.</title>
        <authorList>
            <person name="Hensen N."/>
            <person name="Bonometti L."/>
            <person name="Westerberg I."/>
            <person name="Brannstrom I.O."/>
            <person name="Guillou S."/>
            <person name="Cros-Aarteil S."/>
            <person name="Calhoun S."/>
            <person name="Haridas S."/>
            <person name="Kuo A."/>
            <person name="Mondo S."/>
            <person name="Pangilinan J."/>
            <person name="Riley R."/>
            <person name="LaButti K."/>
            <person name="Andreopoulos B."/>
            <person name="Lipzen A."/>
            <person name="Chen C."/>
            <person name="Yan M."/>
            <person name="Daum C."/>
            <person name="Ng V."/>
            <person name="Clum A."/>
            <person name="Steindorff A."/>
            <person name="Ohm R.A."/>
            <person name="Martin F."/>
            <person name="Silar P."/>
            <person name="Natvig D.O."/>
            <person name="Lalanne C."/>
            <person name="Gautier V."/>
            <person name="Ament-Velasquez S.L."/>
            <person name="Kruys A."/>
            <person name="Hutchinson M.I."/>
            <person name="Powell A.J."/>
            <person name="Barry K."/>
            <person name="Miller A.N."/>
            <person name="Grigoriev I.V."/>
            <person name="Debuchy R."/>
            <person name="Gladieux P."/>
            <person name="Hiltunen Thoren M."/>
            <person name="Johannesson H."/>
        </authorList>
    </citation>
    <scope>NUCLEOTIDE SEQUENCE</scope>
    <source>
        <strain evidence="7">PSN309</strain>
    </source>
</reference>
<dbReference type="EMBL" id="MU864370">
    <property type="protein sequence ID" value="KAK4190014.1"/>
    <property type="molecule type" value="Genomic_DNA"/>
</dbReference>
<dbReference type="CDD" id="cd23802">
    <property type="entry name" value="UBCc_UBE2Q"/>
    <property type="match status" value="1"/>
</dbReference>